<organism evidence="1 2">
    <name type="scientific">Chryseobacterium bernardetii</name>
    <dbReference type="NCBI Taxonomy" id="1241978"/>
    <lineage>
        <taxon>Bacteria</taxon>
        <taxon>Pseudomonadati</taxon>
        <taxon>Bacteroidota</taxon>
        <taxon>Flavobacteriia</taxon>
        <taxon>Flavobacteriales</taxon>
        <taxon>Weeksellaceae</taxon>
        <taxon>Chryseobacterium group</taxon>
        <taxon>Chryseobacterium</taxon>
    </lineage>
</organism>
<evidence type="ECO:0000313" key="1">
    <source>
        <dbReference type="EMBL" id="AZB27321.1"/>
    </source>
</evidence>
<protein>
    <submittedName>
        <fullName evidence="1">Uncharacterized protein</fullName>
    </submittedName>
</protein>
<dbReference type="KEGG" id="cben:EG339_23385"/>
<sequence length="139" mass="16554">MEQKIIVIPEQEYRCYYLGKSWRIIRKGAIREIVLDSFYGVPFYIIFENIETSVPQLKTVTQSGSILLSDIFPIQLILEELIDHQQNYWLNLCVDFIVEMDEVNQDIVQLLLKTKNNKAFIQPVRHKIRRIILMNGYEY</sequence>
<dbReference type="EMBL" id="CP033932">
    <property type="protein sequence ID" value="AZB27321.1"/>
    <property type="molecule type" value="Genomic_DNA"/>
</dbReference>
<dbReference type="RefSeq" id="WP_123872420.1">
    <property type="nucleotide sequence ID" value="NZ_CP033932.1"/>
</dbReference>
<proteinExistence type="predicted"/>
<accession>A0A3G6TDK1</accession>
<dbReference type="AlphaFoldDB" id="A0A3G6TDK1"/>
<dbReference type="GeneID" id="99067746"/>
<evidence type="ECO:0000313" key="2">
    <source>
        <dbReference type="Proteomes" id="UP000271193"/>
    </source>
</evidence>
<reference evidence="2" key="1">
    <citation type="submission" date="2018-11" db="EMBL/GenBank/DDBJ databases">
        <title>Proposal to divide the Flavobacteriaceae and reorganize its genera based on Amino Acid Identity values calculated from whole genome sequences.</title>
        <authorList>
            <person name="Nicholson A.C."/>
            <person name="Gulvik C.A."/>
            <person name="Whitney A.M."/>
            <person name="Humrighouse B.W."/>
            <person name="Bell M."/>
            <person name="Holmes B."/>
            <person name="Steigerwalt A.G."/>
            <person name="Villarma A."/>
            <person name="Sheth M."/>
            <person name="Batra D."/>
            <person name="Pryor J."/>
            <person name="Bernardet J.-F."/>
            <person name="Hugo C."/>
            <person name="Kampfer P."/>
            <person name="Newman J."/>
            <person name="McQuiston J.R."/>
        </authorList>
    </citation>
    <scope>NUCLEOTIDE SEQUENCE [LARGE SCALE GENOMIC DNA]</scope>
    <source>
        <strain evidence="2">G0229</strain>
    </source>
</reference>
<keyword evidence="2" id="KW-1185">Reference proteome</keyword>
<gene>
    <name evidence="1" type="ORF">EG339_23385</name>
</gene>
<name>A0A3G6TDK1_9FLAO</name>
<dbReference type="Proteomes" id="UP000271193">
    <property type="component" value="Chromosome"/>
</dbReference>